<dbReference type="EMBL" id="OX459124">
    <property type="protein sequence ID" value="CAI9112867.1"/>
    <property type="molecule type" value="Genomic_DNA"/>
</dbReference>
<protein>
    <submittedName>
        <fullName evidence="2">OLC1v1013367C1</fullName>
    </submittedName>
</protein>
<gene>
    <name evidence="2" type="ORF">OLC1_LOCUS19980</name>
</gene>
<dbReference type="AlphaFoldDB" id="A0AAV1E0M1"/>
<reference evidence="2" key="1">
    <citation type="submission" date="2023-03" db="EMBL/GenBank/DDBJ databases">
        <authorList>
            <person name="Julca I."/>
        </authorList>
    </citation>
    <scope>NUCLEOTIDE SEQUENCE</scope>
</reference>
<feature type="compositionally biased region" description="Polar residues" evidence="1">
    <location>
        <begin position="78"/>
        <end position="89"/>
    </location>
</feature>
<dbReference type="Proteomes" id="UP001161247">
    <property type="component" value="Chromosome 7"/>
</dbReference>
<evidence type="ECO:0000256" key="1">
    <source>
        <dbReference type="SAM" id="MobiDB-lite"/>
    </source>
</evidence>
<evidence type="ECO:0000313" key="3">
    <source>
        <dbReference type="Proteomes" id="UP001161247"/>
    </source>
</evidence>
<feature type="region of interest" description="Disordered" evidence="1">
    <location>
        <begin position="73"/>
        <end position="110"/>
    </location>
</feature>
<organism evidence="2 3">
    <name type="scientific">Oldenlandia corymbosa var. corymbosa</name>
    <dbReference type="NCBI Taxonomy" id="529605"/>
    <lineage>
        <taxon>Eukaryota</taxon>
        <taxon>Viridiplantae</taxon>
        <taxon>Streptophyta</taxon>
        <taxon>Embryophyta</taxon>
        <taxon>Tracheophyta</taxon>
        <taxon>Spermatophyta</taxon>
        <taxon>Magnoliopsida</taxon>
        <taxon>eudicotyledons</taxon>
        <taxon>Gunneridae</taxon>
        <taxon>Pentapetalae</taxon>
        <taxon>asterids</taxon>
        <taxon>lamiids</taxon>
        <taxon>Gentianales</taxon>
        <taxon>Rubiaceae</taxon>
        <taxon>Rubioideae</taxon>
        <taxon>Spermacoceae</taxon>
        <taxon>Hedyotis-Oldenlandia complex</taxon>
        <taxon>Oldenlandia</taxon>
    </lineage>
</organism>
<name>A0AAV1E0M1_OLDCO</name>
<keyword evidence="3" id="KW-1185">Reference proteome</keyword>
<evidence type="ECO:0000313" key="2">
    <source>
        <dbReference type="EMBL" id="CAI9112867.1"/>
    </source>
</evidence>
<proteinExistence type="predicted"/>
<sequence>MPEVLILCSPKVIEGSTSGLATMEKIAIPVDVSVSPPLPIITQHIELEAAAETEKSPPTQRVSDPLQCDSLIVDADNHSPTTDVSSDGAYSSPEVEIRREWSSLPCHQTS</sequence>
<accession>A0AAV1E0M1</accession>